<dbReference type="PIRSF" id="PIRSF000194">
    <property type="entry name" value="DHFR"/>
    <property type="match status" value="1"/>
</dbReference>
<dbReference type="EC" id="1.5.1.3" evidence="3 9"/>
<dbReference type="GO" id="GO:0005829">
    <property type="term" value="C:cytosol"/>
    <property type="evidence" value="ECO:0007669"/>
    <property type="project" value="TreeGrafter"/>
</dbReference>
<dbReference type="UniPathway" id="UPA00077">
    <property type="reaction ID" value="UER00158"/>
</dbReference>
<protein>
    <recommendedName>
        <fullName evidence="4 9">Dihydrofolate reductase</fullName>
        <ecNumber evidence="3 9">1.5.1.3</ecNumber>
    </recommendedName>
</protein>
<evidence type="ECO:0000256" key="1">
    <source>
        <dbReference type="ARBA" id="ARBA00004903"/>
    </source>
</evidence>
<dbReference type="GO" id="GO:0046655">
    <property type="term" value="P:folic acid metabolic process"/>
    <property type="evidence" value="ECO:0007669"/>
    <property type="project" value="TreeGrafter"/>
</dbReference>
<dbReference type="InterPro" id="IPR012259">
    <property type="entry name" value="DHFR"/>
</dbReference>
<dbReference type="AlphaFoldDB" id="A0A516X1Q5"/>
<evidence type="ECO:0000313" key="14">
    <source>
        <dbReference type="Proteomes" id="UP000317344"/>
    </source>
</evidence>
<dbReference type="Proteomes" id="UP000317344">
    <property type="component" value="Chromosome"/>
</dbReference>
<dbReference type="Pfam" id="PF00186">
    <property type="entry name" value="DHFR_1"/>
    <property type="match status" value="1"/>
</dbReference>
<comment type="similarity">
    <text evidence="2 9 10">Belongs to the dihydrofolate reductase family.</text>
</comment>
<feature type="region of interest" description="Disordered" evidence="11">
    <location>
        <begin position="167"/>
        <end position="191"/>
    </location>
</feature>
<dbReference type="PANTHER" id="PTHR48069:SF3">
    <property type="entry name" value="DIHYDROFOLATE REDUCTASE"/>
    <property type="match status" value="1"/>
</dbReference>
<feature type="domain" description="DHFR" evidence="12">
    <location>
        <begin position="1"/>
        <end position="163"/>
    </location>
</feature>
<evidence type="ECO:0000256" key="10">
    <source>
        <dbReference type="RuleBase" id="RU004474"/>
    </source>
</evidence>
<keyword evidence="5 9" id="KW-0554">One-carbon metabolism</keyword>
<sequence>MLGMIWAQARGGVIGASGTMPWHLPEDLAHFKAVTAGHPVIMGRATWDSLPPRFRPLPGRRNIVVTRDRGWHADGATAVHSTADALAEASPAPSREVWVTGGAQIYSALLPHAELCAVTEIDVDVAGDTLAPVLGTDWFDAAPSEWHVSERSGLRYRFRTLRRRAPGIAAADPDAGHPDAGHPDPGLPADR</sequence>
<dbReference type="GO" id="GO:0046654">
    <property type="term" value="P:tetrahydrofolate biosynthetic process"/>
    <property type="evidence" value="ECO:0007669"/>
    <property type="project" value="UniProtKB-UniPathway"/>
</dbReference>
<dbReference type="GO" id="GO:0070401">
    <property type="term" value="F:NADP+ binding"/>
    <property type="evidence" value="ECO:0007669"/>
    <property type="project" value="UniProtKB-ARBA"/>
</dbReference>
<evidence type="ECO:0000256" key="11">
    <source>
        <dbReference type="SAM" id="MobiDB-lite"/>
    </source>
</evidence>
<reference evidence="13 14" key="2">
    <citation type="submission" date="2019-07" db="EMBL/GenBank/DDBJ databases">
        <authorList>
            <person name="Huang Y."/>
        </authorList>
    </citation>
    <scope>NUCLEOTIDE SEQUENCE [LARGE SCALE GENOMIC DNA]</scope>
    <source>
        <strain evidence="13 14">HY188</strain>
    </source>
</reference>
<evidence type="ECO:0000256" key="2">
    <source>
        <dbReference type="ARBA" id="ARBA00009539"/>
    </source>
</evidence>
<dbReference type="PRINTS" id="PR00070">
    <property type="entry name" value="DHFR"/>
</dbReference>
<reference evidence="13 14" key="1">
    <citation type="submission" date="2019-07" db="EMBL/GenBank/DDBJ databases">
        <title>Tomitella cavernea sp. nov., an actinomycete isolated from soil.</title>
        <authorList>
            <person name="Cheng J."/>
        </authorList>
    </citation>
    <scope>NUCLEOTIDE SEQUENCE [LARGE SCALE GENOMIC DNA]</scope>
    <source>
        <strain evidence="13 14">HY188</strain>
    </source>
</reference>
<evidence type="ECO:0000256" key="9">
    <source>
        <dbReference type="PIRNR" id="PIRNR000194"/>
    </source>
</evidence>
<evidence type="ECO:0000256" key="5">
    <source>
        <dbReference type="ARBA" id="ARBA00022563"/>
    </source>
</evidence>
<evidence type="ECO:0000256" key="6">
    <source>
        <dbReference type="ARBA" id="ARBA00022857"/>
    </source>
</evidence>
<keyword evidence="6 9" id="KW-0521">NADP</keyword>
<dbReference type="EMBL" id="CP041765">
    <property type="protein sequence ID" value="QDQ97015.1"/>
    <property type="molecule type" value="Genomic_DNA"/>
</dbReference>
<comment type="function">
    <text evidence="8 9">Key enzyme in folate metabolism. Catalyzes an essential reaction for de novo glycine and purine synthesis, and for DNA precursor synthesis.</text>
</comment>
<dbReference type="PANTHER" id="PTHR48069">
    <property type="entry name" value="DIHYDROFOLATE REDUCTASE"/>
    <property type="match status" value="1"/>
</dbReference>
<comment type="catalytic activity">
    <reaction evidence="9">
        <text>(6S)-5,6,7,8-tetrahydrofolate + NADP(+) = 7,8-dihydrofolate + NADPH + H(+)</text>
        <dbReference type="Rhea" id="RHEA:15009"/>
        <dbReference type="ChEBI" id="CHEBI:15378"/>
        <dbReference type="ChEBI" id="CHEBI:57451"/>
        <dbReference type="ChEBI" id="CHEBI:57453"/>
        <dbReference type="ChEBI" id="CHEBI:57783"/>
        <dbReference type="ChEBI" id="CHEBI:58349"/>
        <dbReference type="EC" id="1.5.1.3"/>
    </reaction>
</comment>
<name>A0A516X1Q5_9ACTN</name>
<proteinExistence type="inferred from homology"/>
<dbReference type="InterPro" id="IPR024072">
    <property type="entry name" value="DHFR-like_dom_sf"/>
</dbReference>
<dbReference type="GO" id="GO:0004146">
    <property type="term" value="F:dihydrofolate reductase activity"/>
    <property type="evidence" value="ECO:0007669"/>
    <property type="project" value="UniProtKB-EC"/>
</dbReference>
<evidence type="ECO:0000256" key="7">
    <source>
        <dbReference type="ARBA" id="ARBA00023002"/>
    </source>
</evidence>
<dbReference type="PROSITE" id="PS51330">
    <property type="entry name" value="DHFR_2"/>
    <property type="match status" value="1"/>
</dbReference>
<organism evidence="13 14">
    <name type="scientific">Tomitella fengzijianii</name>
    <dbReference type="NCBI Taxonomy" id="2597660"/>
    <lineage>
        <taxon>Bacteria</taxon>
        <taxon>Bacillati</taxon>
        <taxon>Actinomycetota</taxon>
        <taxon>Actinomycetes</taxon>
        <taxon>Mycobacteriales</taxon>
        <taxon>Tomitella</taxon>
    </lineage>
</organism>
<dbReference type="FunFam" id="3.40.430.10:FF:000001">
    <property type="entry name" value="Dihydrofolate reductase"/>
    <property type="match status" value="1"/>
</dbReference>
<evidence type="ECO:0000313" key="13">
    <source>
        <dbReference type="EMBL" id="QDQ97015.1"/>
    </source>
</evidence>
<evidence type="ECO:0000259" key="12">
    <source>
        <dbReference type="PROSITE" id="PS51330"/>
    </source>
</evidence>
<evidence type="ECO:0000256" key="8">
    <source>
        <dbReference type="ARBA" id="ARBA00025067"/>
    </source>
</evidence>
<dbReference type="SUPFAM" id="SSF53597">
    <property type="entry name" value="Dihydrofolate reductase-like"/>
    <property type="match status" value="1"/>
</dbReference>
<dbReference type="KEGG" id="toy:FO059_06290"/>
<dbReference type="RefSeq" id="WP_143907275.1">
    <property type="nucleotide sequence ID" value="NZ_JAJNRS010000018.1"/>
</dbReference>
<dbReference type="InterPro" id="IPR001796">
    <property type="entry name" value="DHFR_dom"/>
</dbReference>
<gene>
    <name evidence="13" type="ORF">FO059_06290</name>
</gene>
<evidence type="ECO:0000256" key="3">
    <source>
        <dbReference type="ARBA" id="ARBA00012856"/>
    </source>
</evidence>
<dbReference type="InterPro" id="IPR017925">
    <property type="entry name" value="DHFR_CS"/>
</dbReference>
<dbReference type="OrthoDB" id="9804315at2"/>
<keyword evidence="14" id="KW-1185">Reference proteome</keyword>
<dbReference type="CDD" id="cd00209">
    <property type="entry name" value="DHFR"/>
    <property type="match status" value="1"/>
</dbReference>
<dbReference type="GO" id="GO:0046452">
    <property type="term" value="P:dihydrofolate metabolic process"/>
    <property type="evidence" value="ECO:0007669"/>
    <property type="project" value="TreeGrafter"/>
</dbReference>
<dbReference type="PROSITE" id="PS00075">
    <property type="entry name" value="DHFR_1"/>
    <property type="match status" value="1"/>
</dbReference>
<dbReference type="GO" id="GO:0006730">
    <property type="term" value="P:one-carbon metabolic process"/>
    <property type="evidence" value="ECO:0007669"/>
    <property type="project" value="UniProtKB-KW"/>
</dbReference>
<keyword evidence="7 9" id="KW-0560">Oxidoreductase</keyword>
<accession>A0A516X1Q5</accession>
<evidence type="ECO:0000256" key="4">
    <source>
        <dbReference type="ARBA" id="ARBA00018886"/>
    </source>
</evidence>
<dbReference type="Gene3D" id="3.40.430.10">
    <property type="entry name" value="Dihydrofolate Reductase, subunit A"/>
    <property type="match status" value="1"/>
</dbReference>
<comment type="pathway">
    <text evidence="1 9">Cofactor biosynthesis; tetrahydrofolate biosynthesis; 5,6,7,8-tetrahydrofolate from 7,8-dihydrofolate: step 1/1.</text>
</comment>